<dbReference type="InterPro" id="IPR013083">
    <property type="entry name" value="Znf_RING/FYVE/PHD"/>
</dbReference>
<keyword evidence="2 4" id="KW-0863">Zinc-finger</keyword>
<reference evidence="7 8" key="1">
    <citation type="journal article" date="2016" name="Proc. Natl. Acad. Sci. U.S.A.">
        <title>Comparative genomics of biotechnologically important yeasts.</title>
        <authorList>
            <person name="Riley R."/>
            <person name="Haridas S."/>
            <person name="Wolfe K.H."/>
            <person name="Lopes M.R."/>
            <person name="Hittinger C.T."/>
            <person name="Goeker M."/>
            <person name="Salamov A.A."/>
            <person name="Wisecaver J.H."/>
            <person name="Long T.M."/>
            <person name="Calvey C.H."/>
            <person name="Aerts A.L."/>
            <person name="Barry K.W."/>
            <person name="Choi C."/>
            <person name="Clum A."/>
            <person name="Coughlan A.Y."/>
            <person name="Deshpande S."/>
            <person name="Douglass A.P."/>
            <person name="Hanson S.J."/>
            <person name="Klenk H.-P."/>
            <person name="LaButti K.M."/>
            <person name="Lapidus A."/>
            <person name="Lindquist E.A."/>
            <person name="Lipzen A.M."/>
            <person name="Meier-Kolthoff J.P."/>
            <person name="Ohm R.A."/>
            <person name="Otillar R.P."/>
            <person name="Pangilinan J.L."/>
            <person name="Peng Y."/>
            <person name="Rokas A."/>
            <person name="Rosa C.A."/>
            <person name="Scheuner C."/>
            <person name="Sibirny A.A."/>
            <person name="Slot J.C."/>
            <person name="Stielow J.B."/>
            <person name="Sun H."/>
            <person name="Kurtzman C.P."/>
            <person name="Blackwell M."/>
            <person name="Grigoriev I.V."/>
            <person name="Jeffries T.W."/>
        </authorList>
    </citation>
    <scope>NUCLEOTIDE SEQUENCE [LARGE SCALE GENOMIC DNA]</scope>
    <source>
        <strain evidence="7 8">DSM 6958</strain>
    </source>
</reference>
<feature type="region of interest" description="Disordered" evidence="5">
    <location>
        <begin position="219"/>
        <end position="248"/>
    </location>
</feature>
<evidence type="ECO:0000259" key="6">
    <source>
        <dbReference type="PROSITE" id="PS50178"/>
    </source>
</evidence>
<proteinExistence type="predicted"/>
<feature type="compositionally biased region" description="Basic and acidic residues" evidence="5">
    <location>
        <begin position="453"/>
        <end position="465"/>
    </location>
</feature>
<feature type="region of interest" description="Disordered" evidence="5">
    <location>
        <begin position="1"/>
        <end position="174"/>
    </location>
</feature>
<evidence type="ECO:0000256" key="2">
    <source>
        <dbReference type="ARBA" id="ARBA00022771"/>
    </source>
</evidence>
<evidence type="ECO:0000256" key="4">
    <source>
        <dbReference type="PROSITE-ProRule" id="PRU00091"/>
    </source>
</evidence>
<keyword evidence="8" id="KW-1185">Reference proteome</keyword>
<feature type="region of interest" description="Disordered" evidence="5">
    <location>
        <begin position="875"/>
        <end position="898"/>
    </location>
</feature>
<gene>
    <name evidence="7" type="ORF">NADFUDRAFT_81170</name>
</gene>
<feature type="region of interest" description="Disordered" evidence="5">
    <location>
        <begin position="282"/>
        <end position="361"/>
    </location>
</feature>
<dbReference type="SUPFAM" id="SSF57903">
    <property type="entry name" value="FYVE/PHD zinc finger"/>
    <property type="match status" value="1"/>
</dbReference>
<feature type="region of interest" description="Disordered" evidence="5">
    <location>
        <begin position="912"/>
        <end position="934"/>
    </location>
</feature>
<protein>
    <recommendedName>
        <fullName evidence="6">FYVE-type domain-containing protein</fullName>
    </recommendedName>
</protein>
<dbReference type="GO" id="GO:0032266">
    <property type="term" value="F:phosphatidylinositol-3-phosphate binding"/>
    <property type="evidence" value="ECO:0007669"/>
    <property type="project" value="UniProtKB-ARBA"/>
</dbReference>
<feature type="compositionally biased region" description="Polar residues" evidence="5">
    <location>
        <begin position="60"/>
        <end position="84"/>
    </location>
</feature>
<dbReference type="GO" id="GO:0008270">
    <property type="term" value="F:zinc ion binding"/>
    <property type="evidence" value="ECO:0007669"/>
    <property type="project" value="UniProtKB-KW"/>
</dbReference>
<feature type="region of interest" description="Disordered" evidence="5">
    <location>
        <begin position="671"/>
        <end position="692"/>
    </location>
</feature>
<dbReference type="InterPro" id="IPR011011">
    <property type="entry name" value="Znf_FYVE_PHD"/>
</dbReference>
<feature type="compositionally biased region" description="Low complexity" evidence="5">
    <location>
        <begin position="154"/>
        <end position="166"/>
    </location>
</feature>
<feature type="compositionally biased region" description="Low complexity" evidence="5">
    <location>
        <begin position="602"/>
        <end position="626"/>
    </location>
</feature>
<dbReference type="GO" id="GO:0005829">
    <property type="term" value="C:cytosol"/>
    <property type="evidence" value="ECO:0007669"/>
    <property type="project" value="TreeGrafter"/>
</dbReference>
<dbReference type="PANTHER" id="PTHR47096">
    <property type="entry name" value="MISSHAPEN LIKE KINASE 1"/>
    <property type="match status" value="1"/>
</dbReference>
<keyword evidence="1" id="KW-0479">Metal-binding</keyword>
<feature type="compositionally biased region" description="Low complexity" evidence="5">
    <location>
        <begin position="338"/>
        <end position="358"/>
    </location>
</feature>
<feature type="compositionally biased region" description="Low complexity" evidence="5">
    <location>
        <begin position="37"/>
        <end position="50"/>
    </location>
</feature>
<feature type="compositionally biased region" description="Low complexity" evidence="5">
    <location>
        <begin position="233"/>
        <end position="248"/>
    </location>
</feature>
<dbReference type="SMART" id="SM00064">
    <property type="entry name" value="FYVE"/>
    <property type="match status" value="1"/>
</dbReference>
<dbReference type="InterPro" id="IPR000306">
    <property type="entry name" value="Znf_FYVE"/>
</dbReference>
<dbReference type="InterPro" id="IPR051700">
    <property type="entry name" value="STE20_Ser-Thr_kinase"/>
</dbReference>
<dbReference type="Gene3D" id="3.30.40.10">
    <property type="entry name" value="Zinc/RING finger domain, C3HC4 (zinc finger)"/>
    <property type="match status" value="1"/>
</dbReference>
<feature type="compositionally biased region" description="Gly residues" evidence="5">
    <location>
        <begin position="674"/>
        <end position="683"/>
    </location>
</feature>
<dbReference type="PANTHER" id="PTHR47096:SF1">
    <property type="entry name" value="MISSHAPEN LIKE KINASE 1"/>
    <property type="match status" value="1"/>
</dbReference>
<feature type="compositionally biased region" description="Polar residues" evidence="5">
    <location>
        <begin position="93"/>
        <end position="109"/>
    </location>
</feature>
<dbReference type="EMBL" id="KV454406">
    <property type="protein sequence ID" value="ODQ68104.1"/>
    <property type="molecule type" value="Genomic_DNA"/>
</dbReference>
<dbReference type="PROSITE" id="PS50178">
    <property type="entry name" value="ZF_FYVE"/>
    <property type="match status" value="1"/>
</dbReference>
<feature type="compositionally biased region" description="Low complexity" evidence="5">
    <location>
        <begin position="473"/>
        <end position="593"/>
    </location>
</feature>
<feature type="compositionally biased region" description="Polar residues" evidence="5">
    <location>
        <begin position="431"/>
        <end position="452"/>
    </location>
</feature>
<evidence type="ECO:0000256" key="1">
    <source>
        <dbReference type="ARBA" id="ARBA00022723"/>
    </source>
</evidence>
<feature type="compositionally biased region" description="Low complexity" evidence="5">
    <location>
        <begin position="307"/>
        <end position="323"/>
    </location>
</feature>
<dbReference type="InterPro" id="IPR017455">
    <property type="entry name" value="Znf_FYVE-rel"/>
</dbReference>
<dbReference type="Proteomes" id="UP000095009">
    <property type="component" value="Unassembled WGS sequence"/>
</dbReference>
<dbReference type="STRING" id="857566.A0A1E3PS84"/>
<feature type="region of interest" description="Disordered" evidence="5">
    <location>
        <begin position="421"/>
        <end position="627"/>
    </location>
</feature>
<name>A0A1E3PS84_9ASCO</name>
<evidence type="ECO:0000313" key="8">
    <source>
        <dbReference type="Proteomes" id="UP000095009"/>
    </source>
</evidence>
<organism evidence="7 8">
    <name type="scientific">Nadsonia fulvescens var. elongata DSM 6958</name>
    <dbReference type="NCBI Taxonomy" id="857566"/>
    <lineage>
        <taxon>Eukaryota</taxon>
        <taxon>Fungi</taxon>
        <taxon>Dikarya</taxon>
        <taxon>Ascomycota</taxon>
        <taxon>Saccharomycotina</taxon>
        <taxon>Dipodascomycetes</taxon>
        <taxon>Dipodascales</taxon>
        <taxon>Dipodascales incertae sedis</taxon>
        <taxon>Nadsonia</taxon>
    </lineage>
</organism>
<dbReference type="AlphaFoldDB" id="A0A1E3PS84"/>
<evidence type="ECO:0000313" key="7">
    <source>
        <dbReference type="EMBL" id="ODQ68104.1"/>
    </source>
</evidence>
<evidence type="ECO:0000256" key="5">
    <source>
        <dbReference type="SAM" id="MobiDB-lite"/>
    </source>
</evidence>
<feature type="domain" description="FYVE-type" evidence="6">
    <location>
        <begin position="780"/>
        <end position="845"/>
    </location>
</feature>
<sequence length="986" mass="109260">MPEEPLPSVSTRDLVSVPPTKTGLDPGNNAAQCAKLSSSSQDVSPTSTKSGKLAGGVIPSSENNLHNHSGDSNDMSISQATAVTDSVLPPTAAQFSSDSYSTNQDPKSINDNENNNENDNKNNDDNESYSNNDQECGSSPNSEGMNSSPRHSRSGSNTSSSATTKSGVKSSVTESGLVFQRRQIKRNESSLKLHSTSSFSSFSSASNLQNMNMDALKRNSSNEGSIKESDPRLPSTTSNPNNNGSTTNLLSLQYNTSIQTPSVQTPVASSVEIGHQFPFKDNIIEDDETGSVRNGSAMGSHKRVNGLSSTNLSQSLLRRNSSLANGYESGKPNIPTVSSSSQNLQSNASSAAPLSQSSHLQHKFSNSQTNLNLKSQHRPSALVKSRIPRHLSSTDLLFPSLSQKKQGVNYQPAEVRLEPNLYGIDGEEPSPHSSVVNSRGENLPRSQLNIQEQRPHNHRPEEKQQPKFQLRTQQQELQQYQPPNQNQQQLQQNHQQVQNQYQQLQPLQSQPQQQESQLKGDQLQQQQDQLQDQQQHYQQHSQQQQDHQRQQQDQQQYRQQQYQQQQKQQLLHQQKQHHQQQQIQLQLQQNQQLHHPEEQQQRHLSPQVRQPQQQIQQQPQSQSPLSVDYAKAPFASSSSTVPSSSQSLDQSKTPMYIPVVLRSAYSYVNQSTGSKGGNNGGHGSPDSIKSSQSSSFDYFISAKSQDHHNRSSTSLYSISGNNPHGGGGNVINSRDVLGGSIYHQARYPNGASSYSSGLSGGGGSNHSHISSPTKSHWVSDASRKFCKSCDKPFLFLSRRRHHCRKCGEIFCNDCSRFFIKMDSQCRYDRDGGLNRCCETCAKELSSLDYGFDDNRCGQHQHQKQQLRLRQPPQKFLPNDLHHQGIQQRGNDQQPNINSFSTVPRAISRIRQEEGISSRNSNNGNGNNAISGNNESEHNHIYNGINNNSVSLYGQNNQNGNFMVGSIAGSVIRESGVVPNNWSWSTF</sequence>
<accession>A0A1E3PS84</accession>
<dbReference type="OrthoDB" id="10018316at2759"/>
<dbReference type="Pfam" id="PF01363">
    <property type="entry name" value="FYVE"/>
    <property type="match status" value="1"/>
</dbReference>
<evidence type="ECO:0000256" key="3">
    <source>
        <dbReference type="ARBA" id="ARBA00022833"/>
    </source>
</evidence>
<keyword evidence="3" id="KW-0862">Zinc</keyword>
<feature type="compositionally biased region" description="Low complexity" evidence="5">
    <location>
        <begin position="916"/>
        <end position="933"/>
    </location>
</feature>
<feature type="compositionally biased region" description="Polar residues" evidence="5">
    <location>
        <begin position="134"/>
        <end position="146"/>
    </location>
</feature>
<feature type="compositionally biased region" description="Polar residues" evidence="5">
    <location>
        <begin position="884"/>
        <end position="898"/>
    </location>
</feature>